<reference evidence="4" key="1">
    <citation type="journal article" date="2019" name="Int. J. Syst. Evol. Microbiol.">
        <title>The Global Catalogue of Microorganisms (GCM) 10K type strain sequencing project: providing services to taxonomists for standard genome sequencing and annotation.</title>
        <authorList>
            <consortium name="The Broad Institute Genomics Platform"/>
            <consortium name="The Broad Institute Genome Sequencing Center for Infectious Disease"/>
            <person name="Wu L."/>
            <person name="Ma J."/>
        </authorList>
    </citation>
    <scope>NUCLEOTIDE SEQUENCE [LARGE SCALE GENOMIC DNA]</scope>
    <source>
        <strain evidence="4">CCUG 60523</strain>
    </source>
</reference>
<comment type="caution">
    <text evidence="3">The sequence shown here is derived from an EMBL/GenBank/DDBJ whole genome shotgun (WGS) entry which is preliminary data.</text>
</comment>
<evidence type="ECO:0000313" key="3">
    <source>
        <dbReference type="EMBL" id="MFC3881830.1"/>
    </source>
</evidence>
<dbReference type="SUPFAM" id="SSF53649">
    <property type="entry name" value="Alkaline phosphatase-like"/>
    <property type="match status" value="1"/>
</dbReference>
<accession>A0ABV8AW42</accession>
<evidence type="ECO:0000256" key="2">
    <source>
        <dbReference type="SAM" id="MobiDB-lite"/>
    </source>
</evidence>
<evidence type="ECO:0000256" key="1">
    <source>
        <dbReference type="ARBA" id="ARBA00022801"/>
    </source>
</evidence>
<gene>
    <name evidence="3" type="ORF">ACFOSV_16660</name>
</gene>
<dbReference type="Gene3D" id="3.40.720.10">
    <property type="entry name" value="Alkaline Phosphatase, subunit A"/>
    <property type="match status" value="2"/>
</dbReference>
<organism evidence="3 4">
    <name type="scientific">Algoriphagus namhaensis</name>
    <dbReference type="NCBI Taxonomy" id="915353"/>
    <lineage>
        <taxon>Bacteria</taxon>
        <taxon>Pseudomonadati</taxon>
        <taxon>Bacteroidota</taxon>
        <taxon>Cytophagia</taxon>
        <taxon>Cytophagales</taxon>
        <taxon>Cyclobacteriaceae</taxon>
        <taxon>Algoriphagus</taxon>
    </lineage>
</organism>
<dbReference type="PANTHER" id="PTHR31956:SF1">
    <property type="entry name" value="NON-SPECIFIC PHOSPHOLIPASE C1"/>
    <property type="match status" value="1"/>
</dbReference>
<protein>
    <submittedName>
        <fullName evidence="3">Alkaline phosphatase family protein</fullName>
    </submittedName>
</protein>
<dbReference type="InterPro" id="IPR017850">
    <property type="entry name" value="Alkaline_phosphatase_core_sf"/>
</dbReference>
<dbReference type="EMBL" id="JBHRZS010000007">
    <property type="protein sequence ID" value="MFC3881830.1"/>
    <property type="molecule type" value="Genomic_DNA"/>
</dbReference>
<proteinExistence type="predicted"/>
<dbReference type="Pfam" id="PF04185">
    <property type="entry name" value="Phosphoesterase"/>
    <property type="match status" value="1"/>
</dbReference>
<dbReference type="PANTHER" id="PTHR31956">
    <property type="entry name" value="NON-SPECIFIC PHOSPHOLIPASE C4-RELATED"/>
    <property type="match status" value="1"/>
</dbReference>
<keyword evidence="1" id="KW-0378">Hydrolase</keyword>
<sequence>MSTFLFSRSDSSAKFTVWKFDPHSDQVFSKVDVDPSFTLEQGYQLASVGGYLLSWGPNQKNAPCLPDGFPFELLELNTGPGKPFSMKAIQKGALPPSKFWGYRGHYSSNPDEQKTLPLISMGNFLMFFVGGKGRGTYTLYNFDPKPSDPLNPDPIPSGFTPQGGFPSIHEGHELVNFGNYVLDRFSNGSTYRIWNFDPQNTVPLSIPEVNTGEWKGITSAHKVIAVGKKLLTWIPGELGYSLWSVDPFAKNPFTEEVCGGTLPAEFKSGSDISSFESLEEIKIKDAPAPGTMDFMRTKIKKVVYYMVESRSFDNVCGWLYENDLTKINYIGSDKPFEGASSSNTNPYQSKSIHQSKYQNGALSDQWDLKAESQDPFHDTSDGLSQMFNDEGQGYAKQEKPSMEGFVENNSNPEVMLSFTPNQLPVLNGLANNFAISDEWFSSVPGGTDINRSFSVTGSAMNRLDTWEGGSIYANWADYPHRPSLWKILYNNGIKDWKIFNVIDWLGKPFTYHLYLEGQVPSIDAYPTPYINSLNTFKMQARYGELPSFSFLEPIWIAPVGTTSYHPGGDMVPAEIQLNEIYEAIKNGPNWEDTLLVITFSKNGGLYDHVAPPYAAKPFANDGVDGFEFDLLGPRVPTIMVSPWIKENTVIRSGGETPFDSTSFAATLLKWYGVPKSRWGMGDRMDQAPTFEAVFQESAPRKDKPEFEPPFDKSFPNTES</sequence>
<dbReference type="Proteomes" id="UP001595805">
    <property type="component" value="Unassembled WGS sequence"/>
</dbReference>
<keyword evidence="4" id="KW-1185">Reference proteome</keyword>
<evidence type="ECO:0000313" key="4">
    <source>
        <dbReference type="Proteomes" id="UP001595805"/>
    </source>
</evidence>
<feature type="compositionally biased region" description="Basic and acidic residues" evidence="2">
    <location>
        <begin position="698"/>
        <end position="710"/>
    </location>
</feature>
<dbReference type="InterPro" id="IPR007312">
    <property type="entry name" value="Phosphoesterase"/>
</dbReference>
<feature type="region of interest" description="Disordered" evidence="2">
    <location>
        <begin position="695"/>
        <end position="719"/>
    </location>
</feature>
<name>A0ABV8AW42_9BACT</name>
<dbReference type="RefSeq" id="WP_377907180.1">
    <property type="nucleotide sequence ID" value="NZ_JBHRZS010000007.1"/>
</dbReference>